<keyword evidence="1" id="KW-0812">Transmembrane</keyword>
<feature type="transmembrane region" description="Helical" evidence="1">
    <location>
        <begin position="113"/>
        <end position="131"/>
    </location>
</feature>
<feature type="transmembrane region" description="Helical" evidence="1">
    <location>
        <begin position="171"/>
        <end position="193"/>
    </location>
</feature>
<dbReference type="EMBL" id="JBEPLJ010000016">
    <property type="protein sequence ID" value="MET3587773.1"/>
    <property type="molecule type" value="Genomic_DNA"/>
</dbReference>
<dbReference type="PANTHER" id="PTHR20992">
    <property type="entry name" value="AT15442P-RELATED"/>
    <property type="match status" value="1"/>
</dbReference>
<feature type="transmembrane region" description="Helical" evidence="1">
    <location>
        <begin position="272"/>
        <end position="292"/>
    </location>
</feature>
<gene>
    <name evidence="2" type="ORF">ABID21_003904</name>
</gene>
<sequence>MPRQIEFAGAPAECKLLLDRLHDHPGIARITLHSGASRVPQGDVLIIEAANQVAGEILNLFRELNLLHSGAVSISEPNATIRAQASQTISEEGNDAIWEETGAMMRQDTNPSFNFIALMGLSGAVAAFGIVSDTIHIVIGAMLIAPGFEPLLRVIFGVLGDRHSVTAGLRANAYGYLALAASAAVATPVALLVSGTTVEQLAAGHWANYWSRIDASGTATSLVAGFAGWIIVSSRMKVLGTGVMVALALIPALALVGMGLATGLPHLVLGRASRWTVEVLCVLAGGGLIILLKRKLFFQPASEG</sequence>
<comment type="caution">
    <text evidence="2">The sequence shown here is derived from an EMBL/GenBank/DDBJ whole genome shotgun (WGS) entry which is preliminary data.</text>
</comment>
<accession>A0ABV2HB81</accession>
<keyword evidence="3" id="KW-1185">Reference proteome</keyword>
<feature type="transmembrane region" description="Helical" evidence="1">
    <location>
        <begin position="137"/>
        <end position="159"/>
    </location>
</feature>
<feature type="transmembrane region" description="Helical" evidence="1">
    <location>
        <begin position="239"/>
        <end position="260"/>
    </location>
</feature>
<organism evidence="2 3">
    <name type="scientific">Pseudorhizobium tarimense</name>
    <dbReference type="NCBI Taxonomy" id="1079109"/>
    <lineage>
        <taxon>Bacteria</taxon>
        <taxon>Pseudomonadati</taxon>
        <taxon>Pseudomonadota</taxon>
        <taxon>Alphaproteobacteria</taxon>
        <taxon>Hyphomicrobiales</taxon>
        <taxon>Rhizobiaceae</taxon>
        <taxon>Rhizobium/Agrobacterium group</taxon>
        <taxon>Pseudorhizobium</taxon>
    </lineage>
</organism>
<reference evidence="2 3" key="1">
    <citation type="submission" date="2024-06" db="EMBL/GenBank/DDBJ databases">
        <title>Genomic Encyclopedia of Type Strains, Phase IV (KMG-IV): sequencing the most valuable type-strain genomes for metagenomic binning, comparative biology and taxonomic classification.</title>
        <authorList>
            <person name="Goeker M."/>
        </authorList>
    </citation>
    <scope>NUCLEOTIDE SEQUENCE [LARGE SCALE GENOMIC DNA]</scope>
    <source>
        <strain evidence="2 3">DSM 105042</strain>
    </source>
</reference>
<dbReference type="InterPro" id="IPR005240">
    <property type="entry name" value="DUF389"/>
</dbReference>
<evidence type="ECO:0000256" key="1">
    <source>
        <dbReference type="SAM" id="Phobius"/>
    </source>
</evidence>
<dbReference type="Pfam" id="PF04087">
    <property type="entry name" value="DUF389"/>
    <property type="match status" value="1"/>
</dbReference>
<feature type="transmembrane region" description="Helical" evidence="1">
    <location>
        <begin position="213"/>
        <end position="232"/>
    </location>
</feature>
<proteinExistence type="predicted"/>
<keyword evidence="1" id="KW-1133">Transmembrane helix</keyword>
<keyword evidence="1" id="KW-0472">Membrane</keyword>
<dbReference type="Proteomes" id="UP001549031">
    <property type="component" value="Unassembled WGS sequence"/>
</dbReference>
<dbReference type="RefSeq" id="WP_247245396.1">
    <property type="nucleotide sequence ID" value="NZ_JALJRA010000015.1"/>
</dbReference>
<evidence type="ECO:0000313" key="2">
    <source>
        <dbReference type="EMBL" id="MET3587773.1"/>
    </source>
</evidence>
<protein>
    <recommendedName>
        <fullName evidence="4">DUF389 domain-containing protein</fullName>
    </recommendedName>
</protein>
<dbReference type="PANTHER" id="PTHR20992:SF9">
    <property type="entry name" value="AT15442P-RELATED"/>
    <property type="match status" value="1"/>
</dbReference>
<evidence type="ECO:0008006" key="4">
    <source>
        <dbReference type="Google" id="ProtNLM"/>
    </source>
</evidence>
<name>A0ABV2HB81_9HYPH</name>
<evidence type="ECO:0000313" key="3">
    <source>
        <dbReference type="Proteomes" id="UP001549031"/>
    </source>
</evidence>